<dbReference type="Pfam" id="PF07855">
    <property type="entry name" value="ATG101"/>
    <property type="match status" value="1"/>
</dbReference>
<evidence type="ECO:0000256" key="3">
    <source>
        <dbReference type="ARBA" id="ARBA00023006"/>
    </source>
</evidence>
<organism evidence="4">
    <name type="scientific">Alexandrium andersonii</name>
    <dbReference type="NCBI Taxonomy" id="327968"/>
    <lineage>
        <taxon>Eukaryota</taxon>
        <taxon>Sar</taxon>
        <taxon>Alveolata</taxon>
        <taxon>Dinophyceae</taxon>
        <taxon>Gonyaulacales</taxon>
        <taxon>Pyrocystaceae</taxon>
        <taxon>Alexandrium</taxon>
    </lineage>
</organism>
<proteinExistence type="inferred from homology"/>
<dbReference type="InterPro" id="IPR012445">
    <property type="entry name" value="ATG101"/>
</dbReference>
<name>A0A7S2I962_9DINO</name>
<sequence>MLNVEEFSCPELRLAMCHVKEAVRIILHTVLVCRSIGGHRPIEPRAVLSELFDLTYMKTDEVDFEQELEQTARQFSEVFENSLARSGRAQLVLSFYTTKSRKQSIWNIIVGSDEKIVFEQWRVPVVVQPLRRHTNPADNLREEANLQASASQQVQQALHFVIGRANAKVEHLPPPPQTQAAYKFEVTFSADGKGSTLLPQGFGSSISQTIKHIPYIA</sequence>
<dbReference type="PANTHER" id="PTHR13292">
    <property type="entry name" value="AUTOPHAGY-RELATED PROTEIN 101"/>
    <property type="match status" value="1"/>
</dbReference>
<evidence type="ECO:0000256" key="1">
    <source>
        <dbReference type="ARBA" id="ARBA00007130"/>
    </source>
</evidence>
<comment type="similarity">
    <text evidence="1">Belongs to the ATG101 family.</text>
</comment>
<reference evidence="4" key="1">
    <citation type="submission" date="2021-01" db="EMBL/GenBank/DDBJ databases">
        <authorList>
            <person name="Corre E."/>
            <person name="Pelletier E."/>
            <person name="Niang G."/>
            <person name="Scheremetjew M."/>
            <person name="Finn R."/>
            <person name="Kale V."/>
            <person name="Holt S."/>
            <person name="Cochrane G."/>
            <person name="Meng A."/>
            <person name="Brown T."/>
            <person name="Cohen L."/>
        </authorList>
    </citation>
    <scope>NUCLEOTIDE SEQUENCE</scope>
    <source>
        <strain evidence="4">CCMP2222</strain>
    </source>
</reference>
<evidence type="ECO:0000313" key="4">
    <source>
        <dbReference type="EMBL" id="CAD9512660.1"/>
    </source>
</evidence>
<gene>
    <name evidence="4" type="ORF">AAND1436_LOCUS39719</name>
</gene>
<dbReference type="GO" id="GO:0000407">
    <property type="term" value="C:phagophore assembly site"/>
    <property type="evidence" value="ECO:0007669"/>
    <property type="project" value="TreeGrafter"/>
</dbReference>
<dbReference type="GO" id="GO:0000045">
    <property type="term" value="P:autophagosome assembly"/>
    <property type="evidence" value="ECO:0007669"/>
    <property type="project" value="TreeGrafter"/>
</dbReference>
<dbReference type="GO" id="GO:1990316">
    <property type="term" value="C:Atg1/ULK1 kinase complex"/>
    <property type="evidence" value="ECO:0007669"/>
    <property type="project" value="TreeGrafter"/>
</dbReference>
<dbReference type="GO" id="GO:0019901">
    <property type="term" value="F:protein kinase binding"/>
    <property type="evidence" value="ECO:0007669"/>
    <property type="project" value="TreeGrafter"/>
</dbReference>
<dbReference type="PANTHER" id="PTHR13292:SF0">
    <property type="entry name" value="AUTOPHAGY-RELATED PROTEIN 101"/>
    <property type="match status" value="1"/>
</dbReference>
<dbReference type="AlphaFoldDB" id="A0A7S2I962"/>
<evidence type="ECO:0000256" key="2">
    <source>
        <dbReference type="ARBA" id="ARBA00018874"/>
    </source>
</evidence>
<protein>
    <recommendedName>
        <fullName evidence="2">Autophagy-related protein 101</fullName>
    </recommendedName>
</protein>
<dbReference type="EMBL" id="HBGQ01083040">
    <property type="protein sequence ID" value="CAD9512660.1"/>
    <property type="molecule type" value="Transcribed_RNA"/>
</dbReference>
<keyword evidence="3" id="KW-0072">Autophagy</keyword>
<accession>A0A7S2I962</accession>